<feature type="transmembrane region" description="Helical" evidence="1">
    <location>
        <begin position="387"/>
        <end position="411"/>
    </location>
</feature>
<feature type="transmembrane region" description="Helical" evidence="1">
    <location>
        <begin position="360"/>
        <end position="380"/>
    </location>
</feature>
<feature type="transmembrane region" description="Helical" evidence="1">
    <location>
        <begin position="329"/>
        <end position="348"/>
    </location>
</feature>
<evidence type="ECO:0000259" key="2">
    <source>
        <dbReference type="Pfam" id="PF10131"/>
    </source>
</evidence>
<dbReference type="Pfam" id="PF10131">
    <property type="entry name" value="PTPS_related"/>
    <property type="match status" value="1"/>
</dbReference>
<accession>A0A7V0XFG7</accession>
<reference evidence="3" key="1">
    <citation type="journal article" date="2020" name="mSystems">
        <title>Genome- and Community-Level Interaction Insights into Carbon Utilization and Element Cycling Functions of Hydrothermarchaeota in Hydrothermal Sediment.</title>
        <authorList>
            <person name="Zhou Z."/>
            <person name="Liu Y."/>
            <person name="Xu W."/>
            <person name="Pan J."/>
            <person name="Luo Z.H."/>
            <person name="Li M."/>
        </authorList>
    </citation>
    <scope>NUCLEOTIDE SEQUENCE [LARGE SCALE GENOMIC DNA]</scope>
    <source>
        <strain evidence="3">SpSt-1182</strain>
    </source>
</reference>
<feature type="transmembrane region" description="Helical" evidence="1">
    <location>
        <begin position="141"/>
        <end position="160"/>
    </location>
</feature>
<feature type="transmembrane region" description="Helical" evidence="1">
    <location>
        <begin position="241"/>
        <end position="264"/>
    </location>
</feature>
<sequence>MTLRYGRSNLAVRRVGRSSSGGGVTRTRAELAWGIGPLAGAVAACAVVLLRPGLIGAVDVWPHLVRQQAVAETLRSGSSPFWTFLFYGGFPLLRFYGPLFALCSGALQLVVGDPVWTLKVLLFVLQALSGWAMLALLRRRVSLPAAGLGAAVYLLMPWRLVSLVTEANLPQALVYLFLPLLFLGLDWLGRADAPGGLRRGLALCGLSLGLLVLTHPFYALLAGAAAGAAAFLAGPGRKRRVFGLAGAIVPALLVAGFFVVPFLLEYRAHLYPVLPLGVPMPDLGVLLWPLSGGEGYRGFYFGLSVVLGALASGFLLVARGRRGETSLAAPFFATLGLAVLATWPAGWLGLVPTGMPPGRALVLAVFGCAGLAAFGVERLAARPGRALVLAGLALVLGADSLPFIGGIRYLAPERGLPVRLELYGLIPDRPSPRVLDVHEAVATVDDYPRLAVYPALGYLFGGFGSPFGPPFHQFAPRSMMYVYPWAGFAAADLGDPARHELSDATLKALALAGVSHVITPAARAGQGLVMTKPGIGWDDRFLRADRRPALVFGPTGAPLALGSRVLRPVAGAGAARARTMEYAGDWQELLAGLELDPESGTISTIPVRGAAYDSLPGTGAVSVREQQVRHDRVSVRLEAESDCWLRLAVSWYPYLDVRLDGEPVAFARTADGFVYLRCPAGSREVSVTAPLGRARRALLPVSVLALMGCVVMMLAPVRRRRRKRGAADGR</sequence>
<feature type="domain" description="Membrane protein 6-pyruvoyl-tetrahydropterin synthase-related" evidence="2">
    <location>
        <begin position="93"/>
        <end position="402"/>
    </location>
</feature>
<keyword evidence="1" id="KW-0472">Membrane</keyword>
<dbReference type="Proteomes" id="UP000885672">
    <property type="component" value="Unassembled WGS sequence"/>
</dbReference>
<gene>
    <name evidence="3" type="ORF">ENN51_05045</name>
</gene>
<keyword evidence="1" id="KW-1133">Transmembrane helix</keyword>
<feature type="transmembrane region" description="Helical" evidence="1">
    <location>
        <begin position="84"/>
        <end position="110"/>
    </location>
</feature>
<evidence type="ECO:0000256" key="1">
    <source>
        <dbReference type="SAM" id="Phobius"/>
    </source>
</evidence>
<evidence type="ECO:0000313" key="3">
    <source>
        <dbReference type="EMBL" id="HDQ99635.1"/>
    </source>
</evidence>
<feature type="transmembrane region" description="Helical" evidence="1">
    <location>
        <begin position="297"/>
        <end position="317"/>
    </location>
</feature>
<feature type="transmembrane region" description="Helical" evidence="1">
    <location>
        <begin position="172"/>
        <end position="189"/>
    </location>
</feature>
<comment type="caution">
    <text evidence="3">The sequence shown here is derived from an EMBL/GenBank/DDBJ whole genome shotgun (WGS) entry which is preliminary data.</text>
</comment>
<protein>
    <recommendedName>
        <fullName evidence="2">Membrane protein 6-pyruvoyl-tetrahydropterin synthase-related domain-containing protein</fullName>
    </recommendedName>
</protein>
<feature type="transmembrane region" description="Helical" evidence="1">
    <location>
        <begin position="31"/>
        <end position="50"/>
    </location>
</feature>
<organism evidence="3">
    <name type="scientific">candidate division WOR-3 bacterium</name>
    <dbReference type="NCBI Taxonomy" id="2052148"/>
    <lineage>
        <taxon>Bacteria</taxon>
        <taxon>Bacteria division WOR-3</taxon>
    </lineage>
</organism>
<feature type="transmembrane region" description="Helical" evidence="1">
    <location>
        <begin position="116"/>
        <end position="134"/>
    </location>
</feature>
<dbReference type="AlphaFoldDB" id="A0A7V0XFG7"/>
<dbReference type="EMBL" id="DSBX01000196">
    <property type="protein sequence ID" value="HDQ99635.1"/>
    <property type="molecule type" value="Genomic_DNA"/>
</dbReference>
<feature type="transmembrane region" description="Helical" evidence="1">
    <location>
        <begin position="697"/>
        <end position="715"/>
    </location>
</feature>
<keyword evidence="1" id="KW-0812">Transmembrane</keyword>
<proteinExistence type="predicted"/>
<name>A0A7V0XFG7_UNCW3</name>
<dbReference type="InterPro" id="IPR018776">
    <property type="entry name" value="Membrane_prot_PTPS-rel_domain"/>
</dbReference>